<sequence>MKKQAIYLFSSMLLICMVAMSCNDNDEDPKPIEQKKVYTLNQVGDSGVMGTVTFTKQNDDFTMVSIELEGTMDGDMHPSHIHANSASEGGGILIDLTSVDGETGKSETSVTQLNDGTPITYQELIAFDGYVNVHKSPSELSTLLAQGNIGSNVGSSSGNGGGSY</sequence>
<evidence type="ECO:0000256" key="2">
    <source>
        <dbReference type="SAM" id="SignalP"/>
    </source>
</evidence>
<dbReference type="SUPFAM" id="SSF49329">
    <property type="entry name" value="Cu,Zn superoxide dismutase-like"/>
    <property type="match status" value="1"/>
</dbReference>
<dbReference type="Pfam" id="PF07452">
    <property type="entry name" value="CHRD"/>
    <property type="match status" value="1"/>
</dbReference>
<accession>A0A514CJR1</accession>
<dbReference type="GO" id="GO:0046872">
    <property type="term" value="F:metal ion binding"/>
    <property type="evidence" value="ECO:0007669"/>
    <property type="project" value="InterPro"/>
</dbReference>
<gene>
    <name evidence="4" type="ORF">FKX85_13650</name>
</gene>
<evidence type="ECO:0000256" key="1">
    <source>
        <dbReference type="ARBA" id="ARBA00010457"/>
    </source>
</evidence>
<feature type="domain" description="CHRD" evidence="3">
    <location>
        <begin position="44"/>
        <end position="135"/>
    </location>
</feature>
<evidence type="ECO:0000313" key="4">
    <source>
        <dbReference type="EMBL" id="QDH80020.1"/>
    </source>
</evidence>
<feature type="chain" id="PRO_5022074580" description="CHRD domain-containing protein" evidence="2">
    <location>
        <begin position="22"/>
        <end position="164"/>
    </location>
</feature>
<dbReference type="InterPro" id="IPR010895">
    <property type="entry name" value="CHRD"/>
</dbReference>
<dbReference type="KEGG" id="echi:FKX85_13650"/>
<keyword evidence="5" id="KW-1185">Reference proteome</keyword>
<name>A0A514CJR1_9BACT</name>
<keyword evidence="2" id="KW-0732">Signal</keyword>
<dbReference type="RefSeq" id="WP_141615257.1">
    <property type="nucleotide sequence ID" value="NZ_CP041253.1"/>
</dbReference>
<dbReference type="AlphaFoldDB" id="A0A514CJR1"/>
<protein>
    <recommendedName>
        <fullName evidence="3">CHRD domain-containing protein</fullName>
    </recommendedName>
</protein>
<dbReference type="EMBL" id="CP041253">
    <property type="protein sequence ID" value="QDH80020.1"/>
    <property type="molecule type" value="Genomic_DNA"/>
</dbReference>
<dbReference type="OrthoDB" id="1451403at2"/>
<reference evidence="4 5" key="1">
    <citation type="submission" date="2019-06" db="EMBL/GenBank/DDBJ databases">
        <title>Echinicola alkalisoli sp. nov. isolated from saline soil.</title>
        <authorList>
            <person name="Sun J.-Q."/>
            <person name="Xu L."/>
        </authorList>
    </citation>
    <scope>NUCLEOTIDE SEQUENCE [LARGE SCALE GENOMIC DNA]</scope>
    <source>
        <strain evidence="4 5">LN3S3</strain>
    </source>
</reference>
<feature type="signal peptide" evidence="2">
    <location>
        <begin position="1"/>
        <end position="21"/>
    </location>
</feature>
<proteinExistence type="inferred from homology"/>
<dbReference type="InterPro" id="IPR036423">
    <property type="entry name" value="SOD-like_Cu/Zn_dom_sf"/>
</dbReference>
<dbReference type="Proteomes" id="UP000316614">
    <property type="component" value="Chromosome"/>
</dbReference>
<dbReference type="Gene3D" id="2.60.40.200">
    <property type="entry name" value="Superoxide dismutase, copper/zinc binding domain"/>
    <property type="match status" value="1"/>
</dbReference>
<comment type="similarity">
    <text evidence="1">Belongs to the Cu-Zn superoxide dismutase family.</text>
</comment>
<dbReference type="PROSITE" id="PS51257">
    <property type="entry name" value="PROKAR_LIPOPROTEIN"/>
    <property type="match status" value="1"/>
</dbReference>
<organism evidence="4 5">
    <name type="scientific">Echinicola soli</name>
    <dbReference type="NCBI Taxonomy" id="2591634"/>
    <lineage>
        <taxon>Bacteria</taxon>
        <taxon>Pseudomonadati</taxon>
        <taxon>Bacteroidota</taxon>
        <taxon>Cytophagia</taxon>
        <taxon>Cytophagales</taxon>
        <taxon>Cyclobacteriaceae</taxon>
        <taxon>Echinicola</taxon>
    </lineage>
</organism>
<dbReference type="GO" id="GO:0006801">
    <property type="term" value="P:superoxide metabolic process"/>
    <property type="evidence" value="ECO:0007669"/>
    <property type="project" value="InterPro"/>
</dbReference>
<evidence type="ECO:0000259" key="3">
    <source>
        <dbReference type="Pfam" id="PF07452"/>
    </source>
</evidence>
<evidence type="ECO:0000313" key="5">
    <source>
        <dbReference type="Proteomes" id="UP000316614"/>
    </source>
</evidence>